<proteinExistence type="predicted"/>
<dbReference type="InterPro" id="IPR022472">
    <property type="entry name" value="VPLPA-CTERM"/>
</dbReference>
<evidence type="ECO:0000256" key="1">
    <source>
        <dbReference type="SAM" id="Phobius"/>
    </source>
</evidence>
<dbReference type="EMBL" id="CP042263">
    <property type="protein sequence ID" value="QDY71025.1"/>
    <property type="molecule type" value="Genomic_DNA"/>
</dbReference>
<evidence type="ECO:0000313" key="3">
    <source>
        <dbReference type="Proteomes" id="UP000318483"/>
    </source>
</evidence>
<dbReference type="AlphaFoldDB" id="A0A5B8I9N8"/>
<feature type="transmembrane region" description="Helical" evidence="1">
    <location>
        <begin position="113"/>
        <end position="132"/>
    </location>
</feature>
<sequence>MTYLGSHAGRENSYEFNFGFGTIDFDQSTAIGTAATVEHYSTGDYLDFEFNSVEGGWIDNQGGAESFGPGLVNLAFSEFFVENGHLNILAFFGDGAGDEDHNDFAVRFTVTPVPVPAAGLLLVAGLAGLGGVSRMRRKAA</sequence>
<name>A0A5B8I9N8_9RHOB</name>
<keyword evidence="3" id="KW-1185">Reference proteome</keyword>
<dbReference type="NCBIfam" id="TIGR03370">
    <property type="entry name" value="VPLPA-CTERM"/>
    <property type="match status" value="1"/>
</dbReference>
<reference evidence="2 3" key="1">
    <citation type="submission" date="2019-07" db="EMBL/GenBank/DDBJ databases">
        <title>Litoreibacter alkalisoli sp. nov., isolated from saline-alkaline soil.</title>
        <authorList>
            <person name="Wang S."/>
            <person name="Xu L."/>
            <person name="Xing Y.-T."/>
            <person name="Sun J.-Q."/>
        </authorList>
    </citation>
    <scope>NUCLEOTIDE SEQUENCE [LARGE SCALE GENOMIC DNA]</scope>
    <source>
        <strain evidence="2 3">LN3S51</strain>
        <plasmid evidence="2 3">unnamed2</plasmid>
    </source>
</reference>
<dbReference type="Proteomes" id="UP000318483">
    <property type="component" value="Plasmid unnamed2"/>
</dbReference>
<evidence type="ECO:0000313" key="2">
    <source>
        <dbReference type="EMBL" id="QDY71025.1"/>
    </source>
</evidence>
<organism evidence="2 3">
    <name type="scientific">Qingshengfaniella alkalisoli</name>
    <dbReference type="NCBI Taxonomy" id="2599296"/>
    <lineage>
        <taxon>Bacteria</taxon>
        <taxon>Pseudomonadati</taxon>
        <taxon>Pseudomonadota</taxon>
        <taxon>Alphaproteobacteria</taxon>
        <taxon>Rhodobacterales</taxon>
        <taxon>Paracoccaceae</taxon>
        <taxon>Qingshengfaniella</taxon>
    </lineage>
</organism>
<geneLocation type="plasmid" evidence="2 3">
    <name>unnamed2</name>
</geneLocation>
<keyword evidence="1" id="KW-0812">Transmembrane</keyword>
<dbReference type="KEGG" id="lit:FPZ52_14765"/>
<accession>A0A5B8I9N8</accession>
<keyword evidence="1" id="KW-0472">Membrane</keyword>
<keyword evidence="1" id="KW-1133">Transmembrane helix</keyword>
<protein>
    <submittedName>
        <fullName evidence="2">VPLPA-CTERM sorting domain-containing protein</fullName>
    </submittedName>
</protein>
<keyword evidence="2" id="KW-0614">Plasmid</keyword>
<dbReference type="OrthoDB" id="9783700at2"/>
<gene>
    <name evidence="2" type="ORF">FPZ52_14765</name>
</gene>